<organism evidence="1 2">
    <name type="scientific">Choristoneura fumiferana</name>
    <name type="common">Spruce budworm moth</name>
    <name type="synonym">Archips fumiferana</name>
    <dbReference type="NCBI Taxonomy" id="7141"/>
    <lineage>
        <taxon>Eukaryota</taxon>
        <taxon>Metazoa</taxon>
        <taxon>Ecdysozoa</taxon>
        <taxon>Arthropoda</taxon>
        <taxon>Hexapoda</taxon>
        <taxon>Insecta</taxon>
        <taxon>Pterygota</taxon>
        <taxon>Neoptera</taxon>
        <taxon>Endopterygota</taxon>
        <taxon>Lepidoptera</taxon>
        <taxon>Glossata</taxon>
        <taxon>Ditrysia</taxon>
        <taxon>Tortricoidea</taxon>
        <taxon>Tortricidae</taxon>
        <taxon>Tortricinae</taxon>
        <taxon>Choristoneura</taxon>
    </lineage>
</organism>
<dbReference type="Proteomes" id="UP001064048">
    <property type="component" value="Chromosome 13"/>
</dbReference>
<evidence type="ECO:0000313" key="2">
    <source>
        <dbReference type="Proteomes" id="UP001064048"/>
    </source>
</evidence>
<sequence>MAYLNNIPLADLTWNIPGCIDLVLGVQLFPYIYLGNRVDSGTCAPPAFLTAFGYVLMGDYPCKSDPSNANSFTAHVLNDLESSLNQFWELEEIPFKRHLSPEETKCENLYTTSVSRNEEELGNSRSVAHRRLLYLEKKFKQMPTLRDSYNKVISEYMHNGYLTEIPESELTDDGYYIPHHAVIRPEKVTSPVRVVLDASAKTHSVAMTSDIKQMPTRSETLLRSASIALRSLGLSYDYNIVGESKSRTLKASSNAAVNSFGEITSCLAPRCKGISSSIPIHCKTNTVNHYEYLTSYQHSLRRLDTAAGAADKRACGSPDGKRSPPPIDTYSITRTAGLSRYYLLRNPILMLHRYELVQLRRRRSTLGLYTMPERKSLLRLKYELDLQNIRVSSSSSSSQPIYVPLLGTGLLSEQEGLGHSSHAGPVRIGNFTRTIEKPWWPSESLFPRFVEPVTNVTVTVGRDALLACVVEDLRGYKATALPRCMANETRWTKYDPERGSPPLSLILLPNSQTNDLASTPQGPVVSTE</sequence>
<proteinExistence type="predicted"/>
<dbReference type="EMBL" id="CM046113">
    <property type="protein sequence ID" value="KAI8420913.1"/>
    <property type="molecule type" value="Genomic_DNA"/>
</dbReference>
<comment type="caution">
    <text evidence="1">The sequence shown here is derived from an EMBL/GenBank/DDBJ whole genome shotgun (WGS) entry which is preliminary data.</text>
</comment>
<protein>
    <submittedName>
        <fullName evidence="1">Uncharacterized protein</fullName>
    </submittedName>
</protein>
<reference evidence="1 2" key="1">
    <citation type="journal article" date="2022" name="Genome Biol. Evol.">
        <title>The Spruce Budworm Genome: Reconstructing the Evolutionary History of Antifreeze Proteins.</title>
        <authorList>
            <person name="Beliveau C."/>
            <person name="Gagne P."/>
            <person name="Picq S."/>
            <person name="Vernygora O."/>
            <person name="Keeling C.I."/>
            <person name="Pinkney K."/>
            <person name="Doucet D."/>
            <person name="Wen F."/>
            <person name="Johnston J.S."/>
            <person name="Maaroufi H."/>
            <person name="Boyle B."/>
            <person name="Laroche J."/>
            <person name="Dewar K."/>
            <person name="Juretic N."/>
            <person name="Blackburn G."/>
            <person name="Nisole A."/>
            <person name="Brunet B."/>
            <person name="Brandao M."/>
            <person name="Lumley L."/>
            <person name="Duan J."/>
            <person name="Quan G."/>
            <person name="Lucarotti C.J."/>
            <person name="Roe A.D."/>
            <person name="Sperling F.A.H."/>
            <person name="Levesque R.C."/>
            <person name="Cusson M."/>
        </authorList>
    </citation>
    <scope>NUCLEOTIDE SEQUENCE [LARGE SCALE GENOMIC DNA]</scope>
    <source>
        <strain evidence="1">Glfc:IPQL:Cfum</strain>
    </source>
</reference>
<evidence type="ECO:0000313" key="1">
    <source>
        <dbReference type="EMBL" id="KAI8420913.1"/>
    </source>
</evidence>
<keyword evidence="2" id="KW-1185">Reference proteome</keyword>
<gene>
    <name evidence="1" type="ORF">MSG28_008080</name>
</gene>
<accession>A0ACC0JA01</accession>
<name>A0ACC0JA01_CHOFU</name>